<evidence type="ECO:0000256" key="3">
    <source>
        <dbReference type="ARBA" id="ARBA00005279"/>
    </source>
</evidence>
<keyword evidence="12" id="KW-1185">Reference proteome</keyword>
<gene>
    <name evidence="11" type="ORF">DACRYDRAFT_107735</name>
</gene>
<feature type="compositionally biased region" description="Pro residues" evidence="9">
    <location>
        <begin position="651"/>
        <end position="667"/>
    </location>
</feature>
<dbReference type="Gene3D" id="1.10.10.1050">
    <property type="entry name" value="Dcp2, box A domain"/>
    <property type="match status" value="1"/>
</dbReference>
<dbReference type="InterPro" id="IPR007722">
    <property type="entry name" value="DCP2_BoxA"/>
</dbReference>
<feature type="compositionally biased region" description="Pro residues" evidence="9">
    <location>
        <begin position="441"/>
        <end position="450"/>
    </location>
</feature>
<comment type="cofactor">
    <cofactor evidence="1">
        <name>Mn(2+)</name>
        <dbReference type="ChEBI" id="CHEBI:29035"/>
    </cofactor>
</comment>
<evidence type="ECO:0000256" key="6">
    <source>
        <dbReference type="ARBA" id="ARBA00022801"/>
    </source>
</evidence>
<keyword evidence="8" id="KW-0464">Manganese</keyword>
<keyword evidence="7" id="KW-0694">RNA-binding</keyword>
<dbReference type="AlphaFoldDB" id="M5GCW7"/>
<dbReference type="PROSITE" id="PS51462">
    <property type="entry name" value="NUDIX"/>
    <property type="match status" value="1"/>
</dbReference>
<feature type="region of interest" description="Disordered" evidence="9">
    <location>
        <begin position="285"/>
        <end position="344"/>
    </location>
</feature>
<dbReference type="CDD" id="cd03672">
    <property type="entry name" value="NUDIX_Dcp2p_Nudt20"/>
    <property type="match status" value="1"/>
</dbReference>
<evidence type="ECO:0000256" key="1">
    <source>
        <dbReference type="ARBA" id="ARBA00001936"/>
    </source>
</evidence>
<dbReference type="RefSeq" id="XP_040628910.1">
    <property type="nucleotide sequence ID" value="XM_040768521.1"/>
</dbReference>
<dbReference type="InterPro" id="IPR044099">
    <property type="entry name" value="Dcp2_NUDIX"/>
</dbReference>
<protein>
    <recommendedName>
        <fullName evidence="10">Nudix hydrolase domain-containing protein</fullName>
    </recommendedName>
</protein>
<evidence type="ECO:0000256" key="9">
    <source>
        <dbReference type="SAM" id="MobiDB-lite"/>
    </source>
</evidence>
<feature type="region of interest" description="Disordered" evidence="9">
    <location>
        <begin position="651"/>
        <end position="715"/>
    </location>
</feature>
<dbReference type="GeneID" id="63683583"/>
<accession>M5GCW7</accession>
<keyword evidence="5" id="KW-0479">Metal-binding</keyword>
<evidence type="ECO:0000256" key="2">
    <source>
        <dbReference type="ARBA" id="ARBA00004496"/>
    </source>
</evidence>
<organism evidence="11 12">
    <name type="scientific">Dacryopinax primogenitus (strain DJM 731)</name>
    <name type="common">Brown rot fungus</name>
    <dbReference type="NCBI Taxonomy" id="1858805"/>
    <lineage>
        <taxon>Eukaryota</taxon>
        <taxon>Fungi</taxon>
        <taxon>Dikarya</taxon>
        <taxon>Basidiomycota</taxon>
        <taxon>Agaricomycotina</taxon>
        <taxon>Dacrymycetes</taxon>
        <taxon>Dacrymycetales</taxon>
        <taxon>Dacrymycetaceae</taxon>
        <taxon>Dacryopinax</taxon>
    </lineage>
</organism>
<dbReference type="GO" id="GO:0140933">
    <property type="term" value="F:5'-(N(7)-methylguanosine 5'-triphospho)-[mRNA] hydrolase activity"/>
    <property type="evidence" value="ECO:0007669"/>
    <property type="project" value="InterPro"/>
</dbReference>
<dbReference type="GO" id="GO:0000184">
    <property type="term" value="P:nuclear-transcribed mRNA catabolic process, nonsense-mediated decay"/>
    <property type="evidence" value="ECO:0007669"/>
    <property type="project" value="InterPro"/>
</dbReference>
<comment type="similarity">
    <text evidence="3">Belongs to the Nudix hydrolase family. DCP2 subfamily.</text>
</comment>
<dbReference type="PANTHER" id="PTHR23114">
    <property type="entry name" value="M7GPPPN-MRNA HYDROLASE"/>
    <property type="match status" value="1"/>
</dbReference>
<dbReference type="InterPro" id="IPR015797">
    <property type="entry name" value="NUDIX_hydrolase-like_dom_sf"/>
</dbReference>
<dbReference type="InterPro" id="IPR000086">
    <property type="entry name" value="NUDIX_hydrolase_dom"/>
</dbReference>
<dbReference type="HOGENOM" id="CLU_404897_0_0_1"/>
<evidence type="ECO:0000256" key="4">
    <source>
        <dbReference type="ARBA" id="ARBA00022490"/>
    </source>
</evidence>
<dbReference type="Gene3D" id="3.90.79.10">
    <property type="entry name" value="Nucleoside Triphosphate Pyrophosphohydrolase"/>
    <property type="match status" value="1"/>
</dbReference>
<evidence type="ECO:0000256" key="8">
    <source>
        <dbReference type="ARBA" id="ARBA00023211"/>
    </source>
</evidence>
<feature type="compositionally biased region" description="Low complexity" evidence="9">
    <location>
        <begin position="313"/>
        <end position="327"/>
    </location>
</feature>
<dbReference type="SUPFAM" id="SSF140586">
    <property type="entry name" value="Dcp2 domain-like"/>
    <property type="match status" value="1"/>
</dbReference>
<feature type="compositionally biased region" description="Pro residues" evidence="9">
    <location>
        <begin position="461"/>
        <end position="475"/>
    </location>
</feature>
<keyword evidence="6" id="KW-0378">Hydrolase</keyword>
<feature type="compositionally biased region" description="Low complexity" evidence="9">
    <location>
        <begin position="485"/>
        <end position="495"/>
    </location>
</feature>
<comment type="subcellular location">
    <subcellularLocation>
        <location evidence="2">Cytoplasm</location>
    </subcellularLocation>
</comment>
<dbReference type="SMART" id="SM01125">
    <property type="entry name" value="DCP2"/>
    <property type="match status" value="1"/>
</dbReference>
<dbReference type="Pfam" id="PF00293">
    <property type="entry name" value="NUDIX"/>
    <property type="match status" value="1"/>
</dbReference>
<dbReference type="GO" id="GO:0003723">
    <property type="term" value="F:RNA binding"/>
    <property type="evidence" value="ECO:0007669"/>
    <property type="project" value="UniProtKB-KW"/>
</dbReference>
<dbReference type="OrthoDB" id="18996at2759"/>
<feature type="compositionally biased region" description="Low complexity" evidence="9">
    <location>
        <begin position="451"/>
        <end position="460"/>
    </location>
</feature>
<feature type="region of interest" description="Disordered" evidence="9">
    <location>
        <begin position="410"/>
        <end position="506"/>
    </location>
</feature>
<dbReference type="Proteomes" id="UP000030653">
    <property type="component" value="Unassembled WGS sequence"/>
</dbReference>
<dbReference type="FunFam" id="3.90.79.10:FF:000003">
    <property type="entry name" value="M7GpppN-mRNA hydrolase isoform 2"/>
    <property type="match status" value="1"/>
</dbReference>
<sequence>MTTITAHPPGPLIASESQVNLLTVEESLRDAELEEVLDDLSRYAQLQPSQRIGLTAPLSGYSRFILNMPEPELSSTERISFQIEQAHWYYEDFVRPLNPAFPSMSLKRFSAMFFNACPLLNDFSHEQAFQDFQKYKSRVPVCGAVLLTPKMDKCVLVKGWKSTSAWSFPKGKINQDESRAACAIREVREETGFDFAAAGLLDKNAKTTIEINEQSLTLYFVVGVSENTAFETQTRKEISKIEWFALTDLPTWTKKKVKEQGKFYLVTPFVSSLRAFVNAKKSAMKANGVQPEPVPQGESDRSSSLGPVTPPGATVAAIPQAVQQPATGPSHISPKPNGVSESDADRMSRLLSALSTGSGSTVTNAAPPPPPSVPMPGLSPSSGNGDRTDKHIALLDSLLDTAPNMPGITQRKISEGRPLPPIPSGSRVFPSNGPAGHPFPVMAPSPPKQVPVPAMMASQPPSAPQMMPAPPPMPLYPVDGPSAYSHPGPASQQPQPSQPPSFLHNPQATYGYYPPTAFVSAKAAPSPQEAHKGALLSLLSAKQPSLPPSYQNRIVSEPVYQSGAEFMSASEDPRAKLGIANGMGMGPPIPLRMPYPSMDIPHSGTPPMHGPLAMPDPAFNLNGAPYPMNNPMGPPVMNMYNNGAPFPPAPGYPPNPVMPTGPPPPHQEMPLPQGTFNPQPQMPGDYPYAGPSSDAPLDAFFPKGMPLPRPREVQNLNQNRQNRVSGEQILYRPQGQPVFPQLISTRAPMPSVSAPMPALDMPKPRQPENLLAILNSGPRPHF</sequence>
<dbReference type="Pfam" id="PF05026">
    <property type="entry name" value="DCP2"/>
    <property type="match status" value="1"/>
</dbReference>
<name>M5GCW7_DACPD</name>
<dbReference type="GO" id="GO:0030145">
    <property type="term" value="F:manganese ion binding"/>
    <property type="evidence" value="ECO:0007669"/>
    <property type="project" value="InterPro"/>
</dbReference>
<dbReference type="GO" id="GO:0000290">
    <property type="term" value="P:deadenylation-dependent decapping of nuclear-transcribed mRNA"/>
    <property type="evidence" value="ECO:0007669"/>
    <property type="project" value="InterPro"/>
</dbReference>
<evidence type="ECO:0000313" key="11">
    <source>
        <dbReference type="EMBL" id="EJU02013.1"/>
    </source>
</evidence>
<dbReference type="PROSITE" id="PS00893">
    <property type="entry name" value="NUDIX_BOX"/>
    <property type="match status" value="1"/>
</dbReference>
<feature type="domain" description="Nudix hydrolase" evidence="10">
    <location>
        <begin position="137"/>
        <end position="269"/>
    </location>
</feature>
<dbReference type="GO" id="GO:0000932">
    <property type="term" value="C:P-body"/>
    <property type="evidence" value="ECO:0007669"/>
    <property type="project" value="TreeGrafter"/>
</dbReference>
<evidence type="ECO:0000256" key="5">
    <source>
        <dbReference type="ARBA" id="ARBA00022723"/>
    </source>
</evidence>
<dbReference type="STRING" id="1858805.M5GCW7"/>
<dbReference type="PANTHER" id="PTHR23114:SF17">
    <property type="entry name" value="M7GPPPN-MRNA HYDROLASE"/>
    <property type="match status" value="1"/>
</dbReference>
<evidence type="ECO:0000256" key="7">
    <source>
        <dbReference type="ARBA" id="ARBA00022884"/>
    </source>
</evidence>
<evidence type="ECO:0000313" key="12">
    <source>
        <dbReference type="Proteomes" id="UP000030653"/>
    </source>
</evidence>
<keyword evidence="4" id="KW-0963">Cytoplasm</keyword>
<feature type="region of interest" description="Disordered" evidence="9">
    <location>
        <begin position="356"/>
        <end position="389"/>
    </location>
</feature>
<dbReference type="SUPFAM" id="SSF55811">
    <property type="entry name" value="Nudix"/>
    <property type="match status" value="1"/>
</dbReference>
<dbReference type="InterPro" id="IPR020084">
    <property type="entry name" value="NUDIX_hydrolase_CS"/>
</dbReference>
<dbReference type="EMBL" id="JH795863">
    <property type="protein sequence ID" value="EJU02013.1"/>
    <property type="molecule type" value="Genomic_DNA"/>
</dbReference>
<reference evidence="11 12" key="1">
    <citation type="journal article" date="2012" name="Science">
        <title>The Paleozoic origin of enzymatic lignin decomposition reconstructed from 31 fungal genomes.</title>
        <authorList>
            <person name="Floudas D."/>
            <person name="Binder M."/>
            <person name="Riley R."/>
            <person name="Barry K."/>
            <person name="Blanchette R.A."/>
            <person name="Henrissat B."/>
            <person name="Martinez A.T."/>
            <person name="Otillar R."/>
            <person name="Spatafora J.W."/>
            <person name="Yadav J.S."/>
            <person name="Aerts A."/>
            <person name="Benoit I."/>
            <person name="Boyd A."/>
            <person name="Carlson A."/>
            <person name="Copeland A."/>
            <person name="Coutinho P.M."/>
            <person name="de Vries R.P."/>
            <person name="Ferreira P."/>
            <person name="Findley K."/>
            <person name="Foster B."/>
            <person name="Gaskell J."/>
            <person name="Glotzer D."/>
            <person name="Gorecki P."/>
            <person name="Heitman J."/>
            <person name="Hesse C."/>
            <person name="Hori C."/>
            <person name="Igarashi K."/>
            <person name="Jurgens J.A."/>
            <person name="Kallen N."/>
            <person name="Kersten P."/>
            <person name="Kohler A."/>
            <person name="Kuees U."/>
            <person name="Kumar T.K.A."/>
            <person name="Kuo A."/>
            <person name="LaButti K."/>
            <person name="Larrondo L.F."/>
            <person name="Lindquist E."/>
            <person name="Ling A."/>
            <person name="Lombard V."/>
            <person name="Lucas S."/>
            <person name="Lundell T."/>
            <person name="Martin R."/>
            <person name="McLaughlin D.J."/>
            <person name="Morgenstern I."/>
            <person name="Morin E."/>
            <person name="Murat C."/>
            <person name="Nagy L.G."/>
            <person name="Nolan M."/>
            <person name="Ohm R.A."/>
            <person name="Patyshakuliyeva A."/>
            <person name="Rokas A."/>
            <person name="Ruiz-Duenas F.J."/>
            <person name="Sabat G."/>
            <person name="Salamov A."/>
            <person name="Samejima M."/>
            <person name="Schmutz J."/>
            <person name="Slot J.C."/>
            <person name="St John F."/>
            <person name="Stenlid J."/>
            <person name="Sun H."/>
            <person name="Sun S."/>
            <person name="Syed K."/>
            <person name="Tsang A."/>
            <person name="Wiebenga A."/>
            <person name="Young D."/>
            <person name="Pisabarro A."/>
            <person name="Eastwood D.C."/>
            <person name="Martin F."/>
            <person name="Cullen D."/>
            <person name="Grigoriev I.V."/>
            <person name="Hibbett D.S."/>
        </authorList>
    </citation>
    <scope>NUCLEOTIDE SEQUENCE [LARGE SCALE GENOMIC DNA]</scope>
    <source>
        <strain evidence="11 12">DJM-731 SS1</strain>
    </source>
</reference>
<proteinExistence type="inferred from homology"/>
<evidence type="ECO:0000259" key="10">
    <source>
        <dbReference type="PROSITE" id="PS51462"/>
    </source>
</evidence>
<dbReference type="InterPro" id="IPR036189">
    <property type="entry name" value="DCP2_BoxA_sf"/>
</dbReference>